<keyword evidence="2" id="KW-1185">Reference proteome</keyword>
<comment type="caution">
    <text evidence="1">The sequence shown here is derived from an EMBL/GenBank/DDBJ whole genome shotgun (WGS) entry which is preliminary data.</text>
</comment>
<evidence type="ECO:0000313" key="2">
    <source>
        <dbReference type="Proteomes" id="UP000824881"/>
    </source>
</evidence>
<dbReference type="EMBL" id="WQMT02000002">
    <property type="protein sequence ID" value="KAG9225285.1"/>
    <property type="molecule type" value="Genomic_DNA"/>
</dbReference>
<sequence>MLPTWVSRVPRDWTSLTDLNASQTRMLCTVHLPITLIRMWHASEGRMREILANFMDLVTAVITANMRTTSKEQIATYDFHITRYMQQAHQLYPDVSIKPIHHAALHVGRMLEDFGPVHSHSSPYYERYINFLHRMNTNRKPGGQLESMMMMMSARNANLSALLADDTALRNKVSGIVDILAKFSREDTRRLAHFGEFEPSSEIKLGLEVELTRLDDCYYQKLCSQLSATVLVDRNPSFYDEILLHGISYGCAGTSKIRNSPVVFHPAATTVDADTPILAGVVERVFQYTTPLFTGIFLGIRSFQPVDSALDPYRQYGFAGGFLCFRNVNDYHVIPPPAIVSHCALTSMGAETGQELVHALPLNRVVCASDASDINRSSSDAAERIGELAVSLVDEDHMMMVVVDDAFDAPTIKYLIRCVEEGLLEVQTKSFALSSRLETEAPTTLEMVNSHLLETSKEMRLSLSTLALVLNALQPLDSF</sequence>
<organism evidence="1 2">
    <name type="scientific">Pleurotus cornucopiae</name>
    <name type="common">Cornucopia mushroom</name>
    <dbReference type="NCBI Taxonomy" id="5321"/>
    <lineage>
        <taxon>Eukaryota</taxon>
        <taxon>Fungi</taxon>
        <taxon>Dikarya</taxon>
        <taxon>Basidiomycota</taxon>
        <taxon>Agaricomycotina</taxon>
        <taxon>Agaricomycetes</taxon>
        <taxon>Agaricomycetidae</taxon>
        <taxon>Agaricales</taxon>
        <taxon>Pleurotineae</taxon>
        <taxon>Pleurotaceae</taxon>
        <taxon>Pleurotus</taxon>
    </lineage>
</organism>
<dbReference type="Proteomes" id="UP000824881">
    <property type="component" value="Unassembled WGS sequence"/>
</dbReference>
<evidence type="ECO:0000313" key="1">
    <source>
        <dbReference type="EMBL" id="KAG9225285.1"/>
    </source>
</evidence>
<accession>A0ACB7J5M0</accession>
<protein>
    <submittedName>
        <fullName evidence="1">Uncharacterized protein</fullName>
    </submittedName>
</protein>
<name>A0ACB7J5M0_PLECO</name>
<reference evidence="1 2" key="1">
    <citation type="journal article" date="2021" name="Appl. Environ. Microbiol.">
        <title>Genetic linkage and physical mapping for an oyster mushroom Pleurotus cornucopiae and QTL analysis for the trait cap color.</title>
        <authorList>
            <person name="Zhang Y."/>
            <person name="Gao W."/>
            <person name="Sonnenberg A."/>
            <person name="Chen Q."/>
            <person name="Zhang J."/>
            <person name="Huang C."/>
        </authorList>
    </citation>
    <scope>NUCLEOTIDE SEQUENCE [LARGE SCALE GENOMIC DNA]</scope>
    <source>
        <strain evidence="1">CCMSSC00406</strain>
    </source>
</reference>
<proteinExistence type="predicted"/>
<gene>
    <name evidence="1" type="ORF">CCMSSC00406_0009963</name>
</gene>